<dbReference type="InterPro" id="IPR051547">
    <property type="entry name" value="TDP2-like"/>
</dbReference>
<keyword evidence="7" id="KW-0460">Magnesium</keyword>
<proteinExistence type="predicted"/>
<dbReference type="Gene3D" id="3.60.10.10">
    <property type="entry name" value="Endonuclease/exonuclease/phosphatase"/>
    <property type="match status" value="1"/>
</dbReference>
<dbReference type="Pfam" id="PF03372">
    <property type="entry name" value="Exo_endo_phos"/>
    <property type="match status" value="1"/>
</dbReference>
<evidence type="ECO:0000256" key="1">
    <source>
        <dbReference type="ARBA" id="ARBA00001936"/>
    </source>
</evidence>
<evidence type="ECO:0000313" key="11">
    <source>
        <dbReference type="Proteomes" id="UP001597440"/>
    </source>
</evidence>
<evidence type="ECO:0000256" key="7">
    <source>
        <dbReference type="ARBA" id="ARBA00022842"/>
    </source>
</evidence>
<evidence type="ECO:0000256" key="2">
    <source>
        <dbReference type="ARBA" id="ARBA00001946"/>
    </source>
</evidence>
<evidence type="ECO:0000256" key="4">
    <source>
        <dbReference type="ARBA" id="ARBA00022723"/>
    </source>
</evidence>
<keyword evidence="10" id="KW-0255">Endonuclease</keyword>
<evidence type="ECO:0000256" key="5">
    <source>
        <dbReference type="ARBA" id="ARBA00022763"/>
    </source>
</evidence>
<dbReference type="PANTHER" id="PTHR15822">
    <property type="entry name" value="TRAF AND TNF RECEPTOR-ASSOCIATED PROTEIN"/>
    <property type="match status" value="1"/>
</dbReference>
<dbReference type="PANTHER" id="PTHR15822:SF4">
    <property type="entry name" value="TYROSYL-DNA PHOSPHODIESTERASE 2"/>
    <property type="match status" value="1"/>
</dbReference>
<keyword evidence="6" id="KW-0378">Hydrolase</keyword>
<evidence type="ECO:0000256" key="3">
    <source>
        <dbReference type="ARBA" id="ARBA00022722"/>
    </source>
</evidence>
<dbReference type="PROSITE" id="PS51257">
    <property type="entry name" value="PROKAR_LIPOPROTEIN"/>
    <property type="match status" value="1"/>
</dbReference>
<feature type="domain" description="Endonuclease/exonuclease/phosphatase" evidence="9">
    <location>
        <begin position="137"/>
        <end position="384"/>
    </location>
</feature>
<name>A0ABW5KX44_9SPHI</name>
<dbReference type="InterPro" id="IPR005135">
    <property type="entry name" value="Endo/exonuclease/phosphatase"/>
</dbReference>
<dbReference type="GO" id="GO:0004519">
    <property type="term" value="F:endonuclease activity"/>
    <property type="evidence" value="ECO:0007669"/>
    <property type="project" value="UniProtKB-KW"/>
</dbReference>
<comment type="cofactor">
    <cofactor evidence="2">
        <name>Mg(2+)</name>
        <dbReference type="ChEBI" id="CHEBI:18420"/>
    </cofactor>
</comment>
<evidence type="ECO:0000259" key="9">
    <source>
        <dbReference type="Pfam" id="PF03372"/>
    </source>
</evidence>
<evidence type="ECO:0000313" key="10">
    <source>
        <dbReference type="EMBL" id="MFD2553532.1"/>
    </source>
</evidence>
<protein>
    <submittedName>
        <fullName evidence="10">Endonuclease/exonuclease/phosphatase family protein</fullName>
    </submittedName>
</protein>
<comment type="caution">
    <text evidence="10">The sequence shown here is derived from an EMBL/GenBank/DDBJ whole genome shotgun (WGS) entry which is preliminary data.</text>
</comment>
<gene>
    <name evidence="10" type="ORF">ACFSQW_03965</name>
</gene>
<comment type="cofactor">
    <cofactor evidence="1">
        <name>Mn(2+)</name>
        <dbReference type="ChEBI" id="CHEBI:29035"/>
    </cofactor>
</comment>
<sequence>MMRLIHKQNIALFFYACVLLFIGSSCSKDSGPTPGEDSKVASTEVLVQLVNENNERIAGEATIIISRKRPDINMLVPRTHAVVSEGELPYKIFVETEARITVLKKGYNPVYKDVVLKPDVKTVPIVLTPKTGLTVLSYNVKDGFEWKNKENMERFTTWVSQLDPDVIVFQELVSFKHGDLSALAKTYGHDFSVLLKEDGYPTGITSKQEIENIERVFITSKFSPYRVHGYINAETSGLNIFAVHFSSQSNDLVLQEAEHVIAQAKMKTTNGPVLISGDFNSISPVDEQLLGSKFWTASMKKYRPARVPFDYRTMNLFEDSGFKDAVTLNGNTFYKASFPTRSDYLAADFLGFRLDYSYLSDMLSQQCDYAEILQDPYTNLASDHYPFLMHFAVK</sequence>
<keyword evidence="5" id="KW-0227">DNA damage</keyword>
<evidence type="ECO:0000256" key="8">
    <source>
        <dbReference type="ARBA" id="ARBA00023204"/>
    </source>
</evidence>
<evidence type="ECO:0000256" key="6">
    <source>
        <dbReference type="ARBA" id="ARBA00022801"/>
    </source>
</evidence>
<dbReference type="Proteomes" id="UP001597440">
    <property type="component" value="Unassembled WGS sequence"/>
</dbReference>
<keyword evidence="11" id="KW-1185">Reference proteome</keyword>
<dbReference type="EMBL" id="JBHULD010000004">
    <property type="protein sequence ID" value="MFD2553532.1"/>
    <property type="molecule type" value="Genomic_DNA"/>
</dbReference>
<organism evidence="10 11">
    <name type="scientific">Sphingobacterium tabacisoli</name>
    <dbReference type="NCBI Taxonomy" id="2044855"/>
    <lineage>
        <taxon>Bacteria</taxon>
        <taxon>Pseudomonadati</taxon>
        <taxon>Bacteroidota</taxon>
        <taxon>Sphingobacteriia</taxon>
        <taxon>Sphingobacteriales</taxon>
        <taxon>Sphingobacteriaceae</taxon>
        <taxon>Sphingobacterium</taxon>
    </lineage>
</organism>
<keyword evidence="4" id="KW-0479">Metal-binding</keyword>
<dbReference type="InterPro" id="IPR036691">
    <property type="entry name" value="Endo/exonu/phosph_ase_sf"/>
</dbReference>
<reference evidence="11" key="1">
    <citation type="journal article" date="2019" name="Int. J. Syst. Evol. Microbiol.">
        <title>The Global Catalogue of Microorganisms (GCM) 10K type strain sequencing project: providing services to taxonomists for standard genome sequencing and annotation.</title>
        <authorList>
            <consortium name="The Broad Institute Genomics Platform"/>
            <consortium name="The Broad Institute Genome Sequencing Center for Infectious Disease"/>
            <person name="Wu L."/>
            <person name="Ma J."/>
        </authorList>
    </citation>
    <scope>NUCLEOTIDE SEQUENCE [LARGE SCALE GENOMIC DNA]</scope>
    <source>
        <strain evidence="11">KCTC 52298</strain>
    </source>
</reference>
<dbReference type="RefSeq" id="WP_210355117.1">
    <property type="nucleotide sequence ID" value="NZ_JAEQMU010000004.1"/>
</dbReference>
<dbReference type="SUPFAM" id="SSF56219">
    <property type="entry name" value="DNase I-like"/>
    <property type="match status" value="1"/>
</dbReference>
<keyword evidence="3" id="KW-0540">Nuclease</keyword>
<accession>A0ABW5KX44</accession>
<keyword evidence="8" id="KW-0234">DNA repair</keyword>